<proteinExistence type="predicted"/>
<dbReference type="HOGENOM" id="CLU_102849_0_0_12"/>
<dbReference type="PANTHER" id="PTHR43567:SF5">
    <property type="entry name" value="HYPOTHETICAL CYTOSOLIC PROTEIN"/>
    <property type="match status" value="1"/>
</dbReference>
<organism evidence="1">
    <name type="scientific">Treponema denticola H-22</name>
    <dbReference type="NCBI Taxonomy" id="999432"/>
    <lineage>
        <taxon>Bacteria</taxon>
        <taxon>Pseudomonadati</taxon>
        <taxon>Spirochaetota</taxon>
        <taxon>Spirochaetia</taxon>
        <taxon>Spirochaetales</taxon>
        <taxon>Treponemataceae</taxon>
        <taxon>Treponema</taxon>
    </lineage>
</organism>
<dbReference type="InterPro" id="IPR012349">
    <property type="entry name" value="Split_barrel_FMN-bd"/>
</dbReference>
<dbReference type="PANTHER" id="PTHR43567">
    <property type="entry name" value="FLAVOREDOXIN-RELATED-RELATED"/>
    <property type="match status" value="1"/>
</dbReference>
<evidence type="ECO:0000313" key="1">
    <source>
        <dbReference type="EMBL" id="EMB35036.1"/>
    </source>
</evidence>
<dbReference type="RefSeq" id="WP_002683664.1">
    <property type="nucleotide sequence ID" value="NZ_CM001795.1"/>
</dbReference>
<dbReference type="Proteomes" id="UP000011705">
    <property type="component" value="Chromosome"/>
</dbReference>
<name>A0A0E2E6B5_TREDN</name>
<dbReference type="SUPFAM" id="SSF50475">
    <property type="entry name" value="FMN-binding split barrel"/>
    <property type="match status" value="1"/>
</dbReference>
<gene>
    <name evidence="1" type="ORF">HMPREF9726_00802</name>
</gene>
<dbReference type="EMBL" id="AGDV01000006">
    <property type="protein sequence ID" value="EMB35036.1"/>
    <property type="molecule type" value="Genomic_DNA"/>
</dbReference>
<dbReference type="InterPro" id="IPR052174">
    <property type="entry name" value="Flavoredoxin"/>
</dbReference>
<evidence type="ECO:0008006" key="2">
    <source>
        <dbReference type="Google" id="ProtNLM"/>
    </source>
</evidence>
<accession>A0A0E2E6B5</accession>
<dbReference type="PATRIC" id="fig|999432.5.peg.831"/>
<sequence>MSQFKMQKASAEILDKLIKPVSSITGSHHEGFLLTAGCGTEREQWNTMTAGWGSIGFLWNKLTATVYVRPTRYTSEFIDKEDYITLSFFDENDPWARNALAFCGSVSGRDVDKERETGLKPVMLDDGVIAFEQAKVVLSCRKLYRSEFDMDLFVDPQIIIDSYPKKDFHYVYICEIVSVYTK</sequence>
<dbReference type="Gene3D" id="2.30.110.10">
    <property type="entry name" value="Electron Transport, Fmn-binding Protein, Chain A"/>
    <property type="match status" value="1"/>
</dbReference>
<dbReference type="AlphaFoldDB" id="A0A0E2E6B5"/>
<reference evidence="1" key="1">
    <citation type="submission" date="2012-01" db="EMBL/GenBank/DDBJ databases">
        <title>The Genome Sequence of Treponema denticola H-22.</title>
        <authorList>
            <consortium name="The Broad Institute Genome Sequencing Platform"/>
            <person name="Earl A."/>
            <person name="Ward D."/>
            <person name="Feldgarden M."/>
            <person name="Gevers D."/>
            <person name="Blanton J.M."/>
            <person name="Fenno C.J."/>
            <person name="Baranova O.V."/>
            <person name="Mathney J."/>
            <person name="Dewhirst F.E."/>
            <person name="Izard J."/>
            <person name="Young S.K."/>
            <person name="Zeng Q."/>
            <person name="Gargeya S."/>
            <person name="Fitzgerald M."/>
            <person name="Haas B."/>
            <person name="Abouelleil A."/>
            <person name="Alvarado L."/>
            <person name="Arachchi H.M."/>
            <person name="Berlin A."/>
            <person name="Chapman S.B."/>
            <person name="Gearin G."/>
            <person name="Goldberg J."/>
            <person name="Griggs A."/>
            <person name="Gujja S."/>
            <person name="Hansen M."/>
            <person name="Heiman D."/>
            <person name="Howarth C."/>
            <person name="Larimer J."/>
            <person name="Lui A."/>
            <person name="MacDonald P.J.P."/>
            <person name="McCowen C."/>
            <person name="Montmayeur A."/>
            <person name="Murphy C."/>
            <person name="Neiman D."/>
            <person name="Pearson M."/>
            <person name="Priest M."/>
            <person name="Roberts A."/>
            <person name="Saif S."/>
            <person name="Shea T."/>
            <person name="Sisk P."/>
            <person name="Stolte C."/>
            <person name="Sykes S."/>
            <person name="Wortman J."/>
            <person name="Nusbaum C."/>
            <person name="Birren B."/>
        </authorList>
    </citation>
    <scope>NUCLEOTIDE SEQUENCE [LARGE SCALE GENOMIC DNA]</scope>
    <source>
        <strain evidence="1">H-22</strain>
    </source>
</reference>
<protein>
    <recommendedName>
        <fullName evidence="2">Flavin reductase like domain-containing protein</fullName>
    </recommendedName>
</protein>
<comment type="caution">
    <text evidence="1">The sequence shown here is derived from an EMBL/GenBank/DDBJ whole genome shotgun (WGS) entry which is preliminary data.</text>
</comment>